<dbReference type="GO" id="GO:0043190">
    <property type="term" value="C:ATP-binding cassette (ABC) transporter complex"/>
    <property type="evidence" value="ECO:0007669"/>
    <property type="project" value="InterPro"/>
</dbReference>
<evidence type="ECO:0000256" key="1">
    <source>
        <dbReference type="ARBA" id="ARBA00004141"/>
    </source>
</evidence>
<comment type="similarity">
    <text evidence="2 6">Belongs to the ABC-3 integral membrane protein family.</text>
</comment>
<evidence type="ECO:0000256" key="3">
    <source>
        <dbReference type="ARBA" id="ARBA00022692"/>
    </source>
</evidence>
<keyword evidence="3 6" id="KW-0812">Transmembrane</keyword>
<keyword evidence="6" id="KW-0813">Transport</keyword>
<reference evidence="10" key="1">
    <citation type="submission" date="2016-01" db="EMBL/GenBank/DDBJ databases">
        <authorList>
            <person name="Mitreva M."/>
            <person name="Pepin K.H."/>
            <person name="Mihindukulasuriya K.A."/>
            <person name="Fulton R."/>
            <person name="Fronick C."/>
            <person name="O'Laughlin M."/>
            <person name="Miner T."/>
            <person name="Herter B."/>
            <person name="Rosa B.A."/>
            <person name="Cordes M."/>
            <person name="Tomlinson C."/>
            <person name="Wollam A."/>
            <person name="Palsikar V.B."/>
            <person name="Mardis E.R."/>
            <person name="Wilson R.K."/>
        </authorList>
    </citation>
    <scope>NUCLEOTIDE SEQUENCE [LARGE SCALE GENOMIC DNA]</scope>
    <source>
        <strain evidence="10">KA00274</strain>
    </source>
</reference>
<keyword evidence="4 7" id="KW-1133">Transmembrane helix</keyword>
<evidence type="ECO:0000256" key="7">
    <source>
        <dbReference type="SAM" id="Phobius"/>
    </source>
</evidence>
<dbReference type="SUPFAM" id="SSF81345">
    <property type="entry name" value="ABC transporter involved in vitamin B12 uptake, BtuC"/>
    <property type="match status" value="1"/>
</dbReference>
<evidence type="ECO:0000256" key="6">
    <source>
        <dbReference type="RuleBase" id="RU003943"/>
    </source>
</evidence>
<dbReference type="InterPro" id="IPR001626">
    <property type="entry name" value="ABC_TroCD"/>
</dbReference>
<evidence type="ECO:0000256" key="4">
    <source>
        <dbReference type="ARBA" id="ARBA00022989"/>
    </source>
</evidence>
<evidence type="ECO:0000259" key="8">
    <source>
        <dbReference type="Pfam" id="PF21537"/>
    </source>
</evidence>
<dbReference type="STRING" id="1497955.HMPREF1872_00019"/>
<evidence type="ECO:0000313" key="9">
    <source>
        <dbReference type="EMBL" id="KXB42683.1"/>
    </source>
</evidence>
<feature type="domain" description="DUF1980" evidence="8">
    <location>
        <begin position="350"/>
        <end position="453"/>
    </location>
</feature>
<feature type="transmembrane region" description="Helical" evidence="7">
    <location>
        <begin position="47"/>
        <end position="72"/>
    </location>
</feature>
<dbReference type="Proteomes" id="UP000070080">
    <property type="component" value="Unassembled WGS sequence"/>
</dbReference>
<dbReference type="GO" id="GO:0055085">
    <property type="term" value="P:transmembrane transport"/>
    <property type="evidence" value="ECO:0007669"/>
    <property type="project" value="InterPro"/>
</dbReference>
<dbReference type="PANTHER" id="PTHR30477">
    <property type="entry name" value="ABC-TRANSPORTER METAL-BINDING PROTEIN"/>
    <property type="match status" value="1"/>
</dbReference>
<keyword evidence="5 7" id="KW-0472">Membrane</keyword>
<feature type="transmembrane region" description="Helical" evidence="7">
    <location>
        <begin position="12"/>
        <end position="35"/>
    </location>
</feature>
<feature type="transmembrane region" description="Helical" evidence="7">
    <location>
        <begin position="249"/>
        <end position="268"/>
    </location>
</feature>
<feature type="transmembrane region" description="Helical" evidence="7">
    <location>
        <begin position="93"/>
        <end position="113"/>
    </location>
</feature>
<dbReference type="RefSeq" id="WP_066712146.1">
    <property type="nucleotide sequence ID" value="NZ_JARFNM010000001.1"/>
</dbReference>
<dbReference type="PANTHER" id="PTHR30477:SF19">
    <property type="entry name" value="METAL ABC TRANSPORTER PERMEASE"/>
    <property type="match status" value="1"/>
</dbReference>
<proteinExistence type="inferred from homology"/>
<keyword evidence="10" id="KW-1185">Reference proteome</keyword>
<name>A0A133YHL8_9FIRM</name>
<dbReference type="AlphaFoldDB" id="A0A133YHL8"/>
<dbReference type="Pfam" id="PF00950">
    <property type="entry name" value="ABC-3"/>
    <property type="match status" value="1"/>
</dbReference>
<evidence type="ECO:0000256" key="5">
    <source>
        <dbReference type="ARBA" id="ARBA00023136"/>
    </source>
</evidence>
<dbReference type="Pfam" id="PF21537">
    <property type="entry name" value="DUF1980_C"/>
    <property type="match status" value="1"/>
</dbReference>
<dbReference type="GO" id="GO:0010043">
    <property type="term" value="P:response to zinc ion"/>
    <property type="evidence" value="ECO:0007669"/>
    <property type="project" value="TreeGrafter"/>
</dbReference>
<dbReference type="InterPro" id="IPR048447">
    <property type="entry name" value="DUF1980_C"/>
</dbReference>
<organism evidence="9 10">
    <name type="scientific">Amygdalobacter nucleatus</name>
    <dbReference type="NCBI Taxonomy" id="3029274"/>
    <lineage>
        <taxon>Bacteria</taxon>
        <taxon>Bacillati</taxon>
        <taxon>Bacillota</taxon>
        <taxon>Clostridia</taxon>
        <taxon>Eubacteriales</taxon>
        <taxon>Oscillospiraceae</taxon>
        <taxon>Amygdalobacter</taxon>
    </lineage>
</organism>
<dbReference type="Gene3D" id="1.10.3470.10">
    <property type="entry name" value="ABC transporter involved in vitamin B12 uptake, BtuC"/>
    <property type="match status" value="1"/>
</dbReference>
<feature type="transmembrane region" description="Helical" evidence="7">
    <location>
        <begin position="223"/>
        <end position="243"/>
    </location>
</feature>
<comment type="subcellular location">
    <subcellularLocation>
        <location evidence="6">Cell membrane</location>
        <topology evidence="6">Multi-pass membrane protein</topology>
    </subcellularLocation>
    <subcellularLocation>
        <location evidence="1">Membrane</location>
        <topology evidence="1">Multi-pass membrane protein</topology>
    </subcellularLocation>
</comment>
<feature type="transmembrane region" description="Helical" evidence="7">
    <location>
        <begin position="280"/>
        <end position="299"/>
    </location>
</feature>
<evidence type="ECO:0000256" key="2">
    <source>
        <dbReference type="ARBA" id="ARBA00008034"/>
    </source>
</evidence>
<evidence type="ECO:0000313" key="10">
    <source>
        <dbReference type="Proteomes" id="UP000070080"/>
    </source>
</evidence>
<protein>
    <submittedName>
        <fullName evidence="9">ABC 3 transport family protein</fullName>
    </submittedName>
</protein>
<comment type="caution">
    <text evidence="9">The sequence shown here is derived from an EMBL/GenBank/DDBJ whole genome shotgun (WGS) entry which is preliminary data.</text>
</comment>
<feature type="transmembrane region" description="Helical" evidence="7">
    <location>
        <begin position="133"/>
        <end position="152"/>
    </location>
</feature>
<dbReference type="InterPro" id="IPR037294">
    <property type="entry name" value="ABC_BtuC-like"/>
</dbReference>
<dbReference type="EMBL" id="LSCV01000001">
    <property type="protein sequence ID" value="KXB42683.1"/>
    <property type="molecule type" value="Genomic_DNA"/>
</dbReference>
<sequence>MIDFLQILAYPFVKRAIITGSLLVIACALVGSILLSKRLALLTQSLANVAFLGVALGTLTQLPSILVSLGLVTATSYEVFQRRERTKLLTDSLLALLSNVALALGICLIAYTQGMTLDICNFMFGSVLVIEQGEMFVIIALCLVVIAAYFWLKPYLFAWQLDAEFYLAAKLLPVKLNLAIAMLLSFLLAAGLKIMGTLLLSALLLLPPLTARQLAKTERQAQIYSLFVALLGFYLGLFISYQLYLPSGAAIVTVHALIFALVKLVIVIKQKLATKKVKFNKHLAIFIGLVFFSLSLLSACQKAKQTEALADVFKNAKSPFYTAKGELDFERKLGADKQNSIRTEHLPTGKAEDGSDYLPIYEKQFVLLTNEIYANYKNYLNQTIAYEGVFVSLYDKAKQITRYFVIRYGPGCCAYDGMPGFEVRFPEHFNVSQYKDKDWLYVEGKLQVSHEDDADYLYLMAKKVETGRPEGLINVKH</sequence>
<dbReference type="OrthoDB" id="9798540at2"/>
<accession>A0A133YHL8</accession>
<gene>
    <name evidence="9" type="ORF">HMPREF1872_00019</name>
</gene>